<comment type="caution">
    <text evidence="2">The sequence shown here is derived from an EMBL/GenBank/DDBJ whole genome shotgun (WGS) entry which is preliminary data.</text>
</comment>
<evidence type="ECO:0000313" key="3">
    <source>
        <dbReference type="Proteomes" id="UP000703893"/>
    </source>
</evidence>
<sequence>MLSRVAEAFYKVGLNLERAEYTARVADVNYQLMLEDPGHEEEHWRPVLENTGEIARFLERRTPLTTIAALEFLCLDVTNPASIVGAVTAAREAARTIQDQISSELWHHVNKYYLEVQVADSGQIAQEPHVWLTRARDNCYLLAGVVHHTMLHNEGLQFFRAGKFIERALQTVKLLSLLGVRSGGAASVELGTYYRCLATLKSASGYEAFRKAMGQAVEPERVAEFLLLRRDFPRSVRFCL</sequence>
<evidence type="ECO:0000259" key="1">
    <source>
        <dbReference type="Pfam" id="PF04168"/>
    </source>
</evidence>
<feature type="domain" description="DUF403" evidence="1">
    <location>
        <begin position="1"/>
        <end position="240"/>
    </location>
</feature>
<gene>
    <name evidence="2" type="ORF">FJZ00_04410</name>
</gene>
<dbReference type="Proteomes" id="UP000703893">
    <property type="component" value="Unassembled WGS sequence"/>
</dbReference>
<dbReference type="InterPro" id="IPR007296">
    <property type="entry name" value="DUF403"/>
</dbReference>
<feature type="non-terminal residue" evidence="2">
    <location>
        <position position="240"/>
    </location>
</feature>
<name>A0A938BML9_9BACT</name>
<dbReference type="InterPro" id="IPR051680">
    <property type="entry name" value="ATP-dep_Glu-Cys_Ligase-2"/>
</dbReference>
<accession>A0A938BML9</accession>
<dbReference type="EMBL" id="VGJX01000194">
    <property type="protein sequence ID" value="MBM3274369.1"/>
    <property type="molecule type" value="Genomic_DNA"/>
</dbReference>
<organism evidence="2 3">
    <name type="scientific">Candidatus Tanganyikabacteria bacterium</name>
    <dbReference type="NCBI Taxonomy" id="2961651"/>
    <lineage>
        <taxon>Bacteria</taxon>
        <taxon>Bacillati</taxon>
        <taxon>Candidatus Sericytochromatia</taxon>
        <taxon>Candidatus Tanganyikabacteria</taxon>
    </lineage>
</organism>
<reference evidence="2 3" key="1">
    <citation type="submission" date="2019-03" db="EMBL/GenBank/DDBJ databases">
        <title>Lake Tanganyika Metagenome-Assembled Genomes (MAGs).</title>
        <authorList>
            <person name="Tran P."/>
        </authorList>
    </citation>
    <scope>NUCLEOTIDE SEQUENCE [LARGE SCALE GENOMIC DNA]</scope>
    <source>
        <strain evidence="2">K_DeepCast_65m_m2_236</strain>
    </source>
</reference>
<dbReference type="PANTHER" id="PTHR34595">
    <property type="entry name" value="BLR5612 PROTEIN"/>
    <property type="match status" value="1"/>
</dbReference>
<dbReference type="AlphaFoldDB" id="A0A938BML9"/>
<proteinExistence type="predicted"/>
<protein>
    <submittedName>
        <fullName evidence="2">Alpha-E domain-containing protein</fullName>
    </submittedName>
</protein>
<dbReference type="PANTHER" id="PTHR34595:SF7">
    <property type="entry name" value="SLL1039 PROTEIN"/>
    <property type="match status" value="1"/>
</dbReference>
<evidence type="ECO:0000313" key="2">
    <source>
        <dbReference type="EMBL" id="MBM3274369.1"/>
    </source>
</evidence>
<dbReference type="Pfam" id="PF04168">
    <property type="entry name" value="Alpha-E"/>
    <property type="match status" value="1"/>
</dbReference>